<comment type="caution">
    <text evidence="1">The sequence shown here is derived from an EMBL/GenBank/DDBJ whole genome shotgun (WGS) entry which is preliminary data.</text>
</comment>
<sequence>MLYMSRAQECLEILTIRSCSHIRRRSTTGIPHLSQLPMNLVSICYFHPSNCNSPHRGKYPPASEYAQHADRLTASLVETFRSMQLEAEELPEDLDYEIPRRTDMMHKKHNLTSKLKNGRRMARKSLLW</sequence>
<keyword evidence="2" id="KW-1185">Reference proteome</keyword>
<protein>
    <submittedName>
        <fullName evidence="1">Coatomer subunit beta'-1-like</fullName>
    </submittedName>
</protein>
<dbReference type="AlphaFoldDB" id="A0ABD1I8N8"/>
<reference evidence="1 2" key="1">
    <citation type="submission" date="2024-06" db="EMBL/GenBank/DDBJ databases">
        <title>A chromosome level genome sequence of Diviner's sage (Salvia divinorum).</title>
        <authorList>
            <person name="Ford S.A."/>
            <person name="Ro D.-K."/>
            <person name="Ness R.W."/>
            <person name="Phillips M.A."/>
        </authorList>
    </citation>
    <scope>NUCLEOTIDE SEQUENCE [LARGE SCALE GENOMIC DNA]</scope>
    <source>
        <strain evidence="1">SAF-2024a</strain>
        <tissue evidence="1">Leaf</tissue>
    </source>
</reference>
<evidence type="ECO:0000313" key="1">
    <source>
        <dbReference type="EMBL" id="KAL1564183.1"/>
    </source>
</evidence>
<gene>
    <name evidence="1" type="ORF">AAHA92_06558</name>
</gene>
<accession>A0ABD1I8N8</accession>
<name>A0ABD1I8N8_SALDI</name>
<dbReference type="EMBL" id="JBEAFC010000003">
    <property type="protein sequence ID" value="KAL1564183.1"/>
    <property type="molecule type" value="Genomic_DNA"/>
</dbReference>
<organism evidence="1 2">
    <name type="scientific">Salvia divinorum</name>
    <name type="common">Maria pastora</name>
    <name type="synonym">Diviner's sage</name>
    <dbReference type="NCBI Taxonomy" id="28513"/>
    <lineage>
        <taxon>Eukaryota</taxon>
        <taxon>Viridiplantae</taxon>
        <taxon>Streptophyta</taxon>
        <taxon>Embryophyta</taxon>
        <taxon>Tracheophyta</taxon>
        <taxon>Spermatophyta</taxon>
        <taxon>Magnoliopsida</taxon>
        <taxon>eudicotyledons</taxon>
        <taxon>Gunneridae</taxon>
        <taxon>Pentapetalae</taxon>
        <taxon>asterids</taxon>
        <taxon>lamiids</taxon>
        <taxon>Lamiales</taxon>
        <taxon>Lamiaceae</taxon>
        <taxon>Nepetoideae</taxon>
        <taxon>Mentheae</taxon>
        <taxon>Salviinae</taxon>
        <taxon>Salvia</taxon>
        <taxon>Salvia subgen. Calosphace</taxon>
    </lineage>
</organism>
<evidence type="ECO:0000313" key="2">
    <source>
        <dbReference type="Proteomes" id="UP001567538"/>
    </source>
</evidence>
<proteinExistence type="predicted"/>
<dbReference type="Proteomes" id="UP001567538">
    <property type="component" value="Unassembled WGS sequence"/>
</dbReference>